<protein>
    <submittedName>
        <fullName evidence="1">Uncharacterized protein</fullName>
    </submittedName>
</protein>
<dbReference type="EMBL" id="LAZR01067257">
    <property type="protein sequence ID" value="KKK51956.1"/>
    <property type="molecule type" value="Genomic_DNA"/>
</dbReference>
<feature type="non-terminal residue" evidence="1">
    <location>
        <position position="1"/>
    </location>
</feature>
<sequence length="145" mass="16452">PYIEPSSRPEKDTIINCLFDTCNSRGDINYCCTKLVHLWALQQLEKIKCYTKKYDILNDAYGILSSAASEFYSAVVHPYEILKREENGSVSRLDEFADGKAEDIYQCECGINFKDSQFEHVSGDVWRSPCCGSEDCKLINNEAAL</sequence>
<name>A0A0F8YVD5_9ZZZZ</name>
<dbReference type="Pfam" id="PF21840">
    <property type="entry name" value="DUF6899"/>
    <property type="match status" value="1"/>
</dbReference>
<dbReference type="AlphaFoldDB" id="A0A0F8YVD5"/>
<gene>
    <name evidence="1" type="ORF">LCGC14_3109790</name>
</gene>
<proteinExistence type="predicted"/>
<comment type="caution">
    <text evidence="1">The sequence shown here is derived from an EMBL/GenBank/DDBJ whole genome shotgun (WGS) entry which is preliminary data.</text>
</comment>
<organism evidence="1">
    <name type="scientific">marine sediment metagenome</name>
    <dbReference type="NCBI Taxonomy" id="412755"/>
    <lineage>
        <taxon>unclassified sequences</taxon>
        <taxon>metagenomes</taxon>
        <taxon>ecological metagenomes</taxon>
    </lineage>
</organism>
<evidence type="ECO:0000313" key="1">
    <source>
        <dbReference type="EMBL" id="KKK51956.1"/>
    </source>
</evidence>
<dbReference type="InterPro" id="IPR054194">
    <property type="entry name" value="DUF6899"/>
</dbReference>
<accession>A0A0F8YVD5</accession>
<reference evidence="1" key="1">
    <citation type="journal article" date="2015" name="Nature">
        <title>Complex archaea that bridge the gap between prokaryotes and eukaryotes.</title>
        <authorList>
            <person name="Spang A."/>
            <person name="Saw J.H."/>
            <person name="Jorgensen S.L."/>
            <person name="Zaremba-Niedzwiedzka K."/>
            <person name="Martijn J."/>
            <person name="Lind A.E."/>
            <person name="van Eijk R."/>
            <person name="Schleper C."/>
            <person name="Guy L."/>
            <person name="Ettema T.J."/>
        </authorList>
    </citation>
    <scope>NUCLEOTIDE SEQUENCE</scope>
</reference>